<dbReference type="PANTHER" id="PTHR46429:SF1">
    <property type="entry name" value="23S RRNA (GUANOSINE-2'-O-)-METHYLTRANSFERASE RLMB"/>
    <property type="match status" value="1"/>
</dbReference>
<dbReference type="PANTHER" id="PTHR46429">
    <property type="entry name" value="23S RRNA (GUANOSINE-2'-O-)-METHYLTRANSFERASE RLMB"/>
    <property type="match status" value="1"/>
</dbReference>
<dbReference type="GO" id="GO:0003723">
    <property type="term" value="F:RNA binding"/>
    <property type="evidence" value="ECO:0007669"/>
    <property type="project" value="InterPro"/>
</dbReference>
<dbReference type="Pfam" id="PF00588">
    <property type="entry name" value="SpoU_methylase"/>
    <property type="match status" value="1"/>
</dbReference>
<dbReference type="InterPro" id="IPR001537">
    <property type="entry name" value="SpoU_MeTrfase"/>
</dbReference>
<dbReference type="CDD" id="cd18103">
    <property type="entry name" value="SpoU-like_RlmB"/>
    <property type="match status" value="1"/>
</dbReference>
<dbReference type="GO" id="GO:0005829">
    <property type="term" value="C:cytosol"/>
    <property type="evidence" value="ECO:0007669"/>
    <property type="project" value="TreeGrafter"/>
</dbReference>
<dbReference type="InterPro" id="IPR004441">
    <property type="entry name" value="rRNA_MeTrfase_TrmH"/>
</dbReference>
<evidence type="ECO:0000313" key="4">
    <source>
        <dbReference type="EMBL" id="HET21455.1"/>
    </source>
</evidence>
<dbReference type="GO" id="GO:0008173">
    <property type="term" value="F:RNA methyltransferase activity"/>
    <property type="evidence" value="ECO:0007669"/>
    <property type="project" value="InterPro"/>
</dbReference>
<dbReference type="Gene3D" id="3.40.1280.10">
    <property type="match status" value="1"/>
</dbReference>
<dbReference type="NCBIfam" id="TIGR00186">
    <property type="entry name" value="rRNA_methyl_3"/>
    <property type="match status" value="1"/>
</dbReference>
<proteinExistence type="predicted"/>
<keyword evidence="1 4" id="KW-0489">Methyltransferase</keyword>
<dbReference type="GO" id="GO:0032259">
    <property type="term" value="P:methylation"/>
    <property type="evidence" value="ECO:0007669"/>
    <property type="project" value="UniProtKB-KW"/>
</dbReference>
<protein>
    <submittedName>
        <fullName evidence="4">23S rRNA (Guanosine(2251)-2'-O)-methyltransferase RlmB</fullName>
    </submittedName>
</protein>
<dbReference type="EMBL" id="DSCQ01000065">
    <property type="protein sequence ID" value="HET21455.1"/>
    <property type="molecule type" value="Genomic_DNA"/>
</dbReference>
<dbReference type="GO" id="GO:0006396">
    <property type="term" value="P:RNA processing"/>
    <property type="evidence" value="ECO:0007669"/>
    <property type="project" value="InterPro"/>
</dbReference>
<reference evidence="4" key="1">
    <citation type="journal article" date="2020" name="mSystems">
        <title>Genome- and Community-Level Interaction Insights into Carbon Utilization and Element Cycling Functions of Hydrothermarchaeota in Hydrothermal Sediment.</title>
        <authorList>
            <person name="Zhou Z."/>
            <person name="Liu Y."/>
            <person name="Xu W."/>
            <person name="Pan J."/>
            <person name="Luo Z.H."/>
            <person name="Li M."/>
        </authorList>
    </citation>
    <scope>NUCLEOTIDE SEQUENCE [LARGE SCALE GENOMIC DNA]</scope>
    <source>
        <strain evidence="4">SpSt-12</strain>
    </source>
</reference>
<comment type="caution">
    <text evidence="4">The sequence shown here is derived from an EMBL/GenBank/DDBJ whole genome shotgun (WGS) entry which is preliminary data.</text>
</comment>
<dbReference type="InterPro" id="IPR029026">
    <property type="entry name" value="tRNA_m1G_MTases_N"/>
</dbReference>
<gene>
    <name evidence="4" type="primary">rlmB</name>
    <name evidence="4" type="ORF">ENN70_05105</name>
</gene>
<dbReference type="SUPFAM" id="SSF75217">
    <property type="entry name" value="alpha/beta knot"/>
    <property type="match status" value="1"/>
</dbReference>
<evidence type="ECO:0000256" key="1">
    <source>
        <dbReference type="ARBA" id="ARBA00022603"/>
    </source>
</evidence>
<keyword evidence="2 4" id="KW-0808">Transferase</keyword>
<evidence type="ECO:0000256" key="2">
    <source>
        <dbReference type="ARBA" id="ARBA00022679"/>
    </source>
</evidence>
<dbReference type="InterPro" id="IPR029028">
    <property type="entry name" value="Alpha/beta_knot_MTases"/>
</dbReference>
<feature type="domain" description="tRNA/rRNA methyltransferase SpoU type" evidence="3">
    <location>
        <begin position="78"/>
        <end position="217"/>
    </location>
</feature>
<organism evidence="4">
    <name type="scientific">Archaeoglobus fulgidus</name>
    <dbReference type="NCBI Taxonomy" id="2234"/>
    <lineage>
        <taxon>Archaea</taxon>
        <taxon>Methanobacteriati</taxon>
        <taxon>Methanobacteriota</taxon>
        <taxon>Archaeoglobi</taxon>
        <taxon>Archaeoglobales</taxon>
        <taxon>Archaeoglobaceae</taxon>
        <taxon>Archaeoglobus</taxon>
    </lineage>
</organism>
<name>A0A7C2NGL5_ARCFL</name>
<dbReference type="AlphaFoldDB" id="A0A7C2NGL5"/>
<evidence type="ECO:0000259" key="3">
    <source>
        <dbReference type="Pfam" id="PF00588"/>
    </source>
</evidence>
<sequence length="224" mass="24106">MKITDLNSIKSALLEGKVIRIFHSGDKSPRIAEIIEIARKKGVPVYRKEGERLSAEISPIKYAEFDYIVKRAIARNTFILFLDNVVDQRNIGACIRTAEFFGAAGVVLPKRRGGSVQEGALKASAGAVFHIPIARVENFAAAIKKLKKLGFAAMAADLDGEDLEKVSVSLPAAVVIGGEDKGVSRPVKKQCDAVARINGVGKVNSLNLSVAAGIVLYTLSRQNY</sequence>
<accession>A0A7C2NGL5</accession>